<comment type="caution">
    <text evidence="2">The sequence shown here is derived from an EMBL/GenBank/DDBJ whole genome shotgun (WGS) entry which is preliminary data.</text>
</comment>
<feature type="compositionally biased region" description="Polar residues" evidence="1">
    <location>
        <begin position="112"/>
        <end position="124"/>
    </location>
</feature>
<keyword evidence="3" id="KW-1185">Reference proteome</keyword>
<sequence>MDSAATSWEADDQWELCNDDGFVYKRKKRRLDPAAAAAMAQPPSNADPEAEERNRREGKRRTLLKLEAQYQREMEQWELLSNTLRVTVEKACQSRSQIRLQQHNEREGQEQIDGSSASPLPSPEFVNSSLLDEFLLQMW</sequence>
<evidence type="ECO:0000256" key="1">
    <source>
        <dbReference type="SAM" id="MobiDB-lite"/>
    </source>
</evidence>
<dbReference type="Proteomes" id="UP000516437">
    <property type="component" value="Chromosome 6"/>
</dbReference>
<feature type="region of interest" description="Disordered" evidence="1">
    <location>
        <begin position="95"/>
        <end position="124"/>
    </location>
</feature>
<organism evidence="2 3">
    <name type="scientific">Morella rubra</name>
    <name type="common">Chinese bayberry</name>
    <dbReference type="NCBI Taxonomy" id="262757"/>
    <lineage>
        <taxon>Eukaryota</taxon>
        <taxon>Viridiplantae</taxon>
        <taxon>Streptophyta</taxon>
        <taxon>Embryophyta</taxon>
        <taxon>Tracheophyta</taxon>
        <taxon>Spermatophyta</taxon>
        <taxon>Magnoliopsida</taxon>
        <taxon>eudicotyledons</taxon>
        <taxon>Gunneridae</taxon>
        <taxon>Pentapetalae</taxon>
        <taxon>rosids</taxon>
        <taxon>fabids</taxon>
        <taxon>Fagales</taxon>
        <taxon>Myricaceae</taxon>
        <taxon>Morella</taxon>
    </lineage>
</organism>
<protein>
    <recommendedName>
        <fullName evidence="4">BZIP domain-containing protein</fullName>
    </recommendedName>
</protein>
<dbReference type="AlphaFoldDB" id="A0A6A1VG63"/>
<gene>
    <name evidence="2" type="ORF">CJ030_MR6G022447</name>
</gene>
<name>A0A6A1VG63_9ROSI</name>
<dbReference type="PANTHER" id="PTHR35737">
    <property type="entry name" value="CRYPTIC LOCI REGULATOR"/>
    <property type="match status" value="1"/>
</dbReference>
<evidence type="ECO:0000313" key="2">
    <source>
        <dbReference type="EMBL" id="KAB1211703.1"/>
    </source>
</evidence>
<evidence type="ECO:0000313" key="3">
    <source>
        <dbReference type="Proteomes" id="UP000516437"/>
    </source>
</evidence>
<proteinExistence type="predicted"/>
<dbReference type="EMBL" id="RXIC02000024">
    <property type="protein sequence ID" value="KAB1211703.1"/>
    <property type="molecule type" value="Genomic_DNA"/>
</dbReference>
<feature type="compositionally biased region" description="Low complexity" evidence="1">
    <location>
        <begin position="33"/>
        <end position="46"/>
    </location>
</feature>
<dbReference type="PANTHER" id="PTHR35737:SF1">
    <property type="entry name" value="CRYPTIC LOCI REGULATOR"/>
    <property type="match status" value="1"/>
</dbReference>
<accession>A0A6A1VG63</accession>
<dbReference type="OrthoDB" id="1748349at2759"/>
<evidence type="ECO:0008006" key="4">
    <source>
        <dbReference type="Google" id="ProtNLM"/>
    </source>
</evidence>
<feature type="region of interest" description="Disordered" evidence="1">
    <location>
        <begin position="30"/>
        <end position="60"/>
    </location>
</feature>
<reference evidence="2 3" key="1">
    <citation type="journal article" date="2019" name="Plant Biotechnol. J.">
        <title>The red bayberry genome and genetic basis of sex determination.</title>
        <authorList>
            <person name="Jia H.M."/>
            <person name="Jia H.J."/>
            <person name="Cai Q.L."/>
            <person name="Wang Y."/>
            <person name="Zhao H.B."/>
            <person name="Yang W.F."/>
            <person name="Wang G.Y."/>
            <person name="Li Y.H."/>
            <person name="Zhan D.L."/>
            <person name="Shen Y.T."/>
            <person name="Niu Q.F."/>
            <person name="Chang L."/>
            <person name="Qiu J."/>
            <person name="Zhao L."/>
            <person name="Xie H.B."/>
            <person name="Fu W.Y."/>
            <person name="Jin J."/>
            <person name="Li X.W."/>
            <person name="Jiao Y."/>
            <person name="Zhou C.C."/>
            <person name="Tu T."/>
            <person name="Chai C.Y."/>
            <person name="Gao J.L."/>
            <person name="Fan L.J."/>
            <person name="van de Weg E."/>
            <person name="Wang J.Y."/>
            <person name="Gao Z.S."/>
        </authorList>
    </citation>
    <scope>NUCLEOTIDE SEQUENCE [LARGE SCALE GENOMIC DNA]</scope>
    <source>
        <tissue evidence="2">Leaves</tissue>
    </source>
</reference>